<feature type="transmembrane region" description="Helical" evidence="8">
    <location>
        <begin position="195"/>
        <end position="219"/>
    </location>
</feature>
<dbReference type="GO" id="GO:0019706">
    <property type="term" value="F:protein-cysteine S-palmitoyltransferase activity"/>
    <property type="evidence" value="ECO:0000318"/>
    <property type="project" value="GO_Central"/>
</dbReference>
<dbReference type="OMA" id="AVFLIWH"/>
<evidence type="ECO:0000313" key="11">
    <source>
        <dbReference type="Proteomes" id="UP000030748"/>
    </source>
</evidence>
<reference evidence="10 11" key="1">
    <citation type="journal article" date="2013" name="Proc. Natl. Acad. Sci. U.S.A.">
        <title>Fine-scale variation in meiotic recombination in Mimulus inferred from population shotgun sequencing.</title>
        <authorList>
            <person name="Hellsten U."/>
            <person name="Wright K.M."/>
            <person name="Jenkins J."/>
            <person name="Shu S."/>
            <person name="Yuan Y."/>
            <person name="Wessler S.R."/>
            <person name="Schmutz J."/>
            <person name="Willis J.H."/>
            <person name="Rokhsar D.S."/>
        </authorList>
    </citation>
    <scope>NUCLEOTIDE SEQUENCE [LARGE SCALE GENOMIC DNA]</scope>
    <source>
        <strain evidence="11">cv. DUN x IM62</strain>
    </source>
</reference>
<evidence type="ECO:0000256" key="4">
    <source>
        <dbReference type="ARBA" id="ARBA00022692"/>
    </source>
</evidence>
<feature type="transmembrane region" description="Helical" evidence="8">
    <location>
        <begin position="239"/>
        <end position="260"/>
    </location>
</feature>
<gene>
    <name evidence="10" type="ORF">MIMGU_mgv1a010186mg</name>
</gene>
<dbReference type="KEGG" id="egt:105959187"/>
<dbReference type="GO" id="GO:0006612">
    <property type="term" value="P:protein targeting to membrane"/>
    <property type="evidence" value="ECO:0000318"/>
    <property type="project" value="GO_Central"/>
</dbReference>
<evidence type="ECO:0000256" key="3">
    <source>
        <dbReference type="ARBA" id="ARBA00022679"/>
    </source>
</evidence>
<name>A0A022R702_ERYGU</name>
<dbReference type="AlphaFoldDB" id="A0A022R702"/>
<dbReference type="PROSITE" id="PS50216">
    <property type="entry name" value="DHHC"/>
    <property type="match status" value="1"/>
</dbReference>
<evidence type="ECO:0000256" key="2">
    <source>
        <dbReference type="ARBA" id="ARBA00008574"/>
    </source>
</evidence>
<evidence type="ECO:0000259" key="9">
    <source>
        <dbReference type="Pfam" id="PF01529"/>
    </source>
</evidence>
<evidence type="ECO:0000256" key="5">
    <source>
        <dbReference type="ARBA" id="ARBA00022989"/>
    </source>
</evidence>
<protein>
    <recommendedName>
        <fullName evidence="8">S-acyltransferase</fullName>
        <ecNumber evidence="8">2.3.1.225</ecNumber>
    </recommendedName>
    <alternativeName>
        <fullName evidence="8">Palmitoyltransferase</fullName>
    </alternativeName>
</protein>
<keyword evidence="6 8" id="KW-0472">Membrane</keyword>
<sequence>MVEPAEEFPLHQNPKWKKHSIASCFVSLISVFVTQFTFTLLPLFLPGSSFLTLLPLSAVLLLIVVGFGRICKKVAGVRASAPAFVFLTVFFIWVVYLTVIRRAISSFVDVVFNIEIIVVIVGLYRIMSLDPGFVTHNSSGHDLFVQSPLSEVESQGEVFAAHRRAKYCKYCKKYVLGFDHHCPAFGNCIGQRNHVFFIVLLVGFVLSEASYVGCASQFTAKSQTLNEDGREEITTSRNLVLGTMLFCLIQVLWQVVFILWHVYCACSNIKTDEWINWEKYPEFKDKVISHAGQEHSGTQFTNPYDKGIVTNLKEFLTAK</sequence>
<feature type="transmembrane region" description="Helical" evidence="8">
    <location>
        <begin position="110"/>
        <end position="127"/>
    </location>
</feature>
<dbReference type="PhylomeDB" id="A0A022R702"/>
<comment type="catalytic activity">
    <reaction evidence="8">
        <text>L-cysteinyl-[protein] + hexadecanoyl-CoA = S-hexadecanoyl-L-cysteinyl-[protein] + CoA</text>
        <dbReference type="Rhea" id="RHEA:36683"/>
        <dbReference type="Rhea" id="RHEA-COMP:10131"/>
        <dbReference type="Rhea" id="RHEA-COMP:11032"/>
        <dbReference type="ChEBI" id="CHEBI:29950"/>
        <dbReference type="ChEBI" id="CHEBI:57287"/>
        <dbReference type="ChEBI" id="CHEBI:57379"/>
        <dbReference type="ChEBI" id="CHEBI:74151"/>
        <dbReference type="EC" id="2.3.1.225"/>
    </reaction>
</comment>
<accession>A0A022R702</accession>
<feature type="transmembrane region" description="Helical" evidence="8">
    <location>
        <begin position="83"/>
        <end position="104"/>
    </location>
</feature>
<feature type="domain" description="Palmitoyltransferase DHHC" evidence="9">
    <location>
        <begin position="163"/>
        <end position="277"/>
    </location>
</feature>
<keyword evidence="7 8" id="KW-0012">Acyltransferase</keyword>
<dbReference type="InterPro" id="IPR039859">
    <property type="entry name" value="PFA4/ZDH16/20/ERF2-like"/>
</dbReference>
<comment type="similarity">
    <text evidence="2 8">Belongs to the DHHC palmitoyltransferase family.</text>
</comment>
<evidence type="ECO:0000256" key="1">
    <source>
        <dbReference type="ARBA" id="ARBA00004127"/>
    </source>
</evidence>
<evidence type="ECO:0000313" key="10">
    <source>
        <dbReference type="EMBL" id="EYU36267.1"/>
    </source>
</evidence>
<dbReference type="EMBL" id="KI630592">
    <property type="protein sequence ID" value="EYU36267.1"/>
    <property type="molecule type" value="Genomic_DNA"/>
</dbReference>
<proteinExistence type="inferred from homology"/>
<evidence type="ECO:0000256" key="8">
    <source>
        <dbReference type="RuleBase" id="RU079119"/>
    </source>
</evidence>
<evidence type="ECO:0000256" key="6">
    <source>
        <dbReference type="ARBA" id="ARBA00023136"/>
    </source>
</evidence>
<dbReference type="STRING" id="4155.A0A022R702"/>
<dbReference type="GO" id="GO:0005783">
    <property type="term" value="C:endoplasmic reticulum"/>
    <property type="evidence" value="ECO:0000318"/>
    <property type="project" value="GO_Central"/>
</dbReference>
<dbReference type="EC" id="2.3.1.225" evidence="8"/>
<dbReference type="eggNOG" id="KOG0509">
    <property type="taxonomic scope" value="Eukaryota"/>
</dbReference>
<dbReference type="GO" id="GO:0005794">
    <property type="term" value="C:Golgi apparatus"/>
    <property type="evidence" value="ECO:0000318"/>
    <property type="project" value="GO_Central"/>
</dbReference>
<comment type="subcellular location">
    <subcellularLocation>
        <location evidence="1">Endomembrane system</location>
        <topology evidence="1">Multi-pass membrane protein</topology>
    </subcellularLocation>
</comment>
<keyword evidence="11" id="KW-1185">Reference proteome</keyword>
<organism evidence="10 11">
    <name type="scientific">Erythranthe guttata</name>
    <name type="common">Yellow monkey flower</name>
    <name type="synonym">Mimulus guttatus</name>
    <dbReference type="NCBI Taxonomy" id="4155"/>
    <lineage>
        <taxon>Eukaryota</taxon>
        <taxon>Viridiplantae</taxon>
        <taxon>Streptophyta</taxon>
        <taxon>Embryophyta</taxon>
        <taxon>Tracheophyta</taxon>
        <taxon>Spermatophyta</taxon>
        <taxon>Magnoliopsida</taxon>
        <taxon>eudicotyledons</taxon>
        <taxon>Gunneridae</taxon>
        <taxon>Pentapetalae</taxon>
        <taxon>asterids</taxon>
        <taxon>lamiids</taxon>
        <taxon>Lamiales</taxon>
        <taxon>Phrymaceae</taxon>
        <taxon>Erythranthe</taxon>
    </lineage>
</organism>
<dbReference type="PANTHER" id="PTHR22883:SF127">
    <property type="entry name" value="ZDHHC-TYPE PALMITOYLTRANSFERASE 3-RELATED"/>
    <property type="match status" value="1"/>
</dbReference>
<keyword evidence="3 8" id="KW-0808">Transferase</keyword>
<dbReference type="PANTHER" id="PTHR22883">
    <property type="entry name" value="ZINC FINGER DHHC DOMAIN CONTAINING PROTEIN"/>
    <property type="match status" value="1"/>
</dbReference>
<feature type="transmembrane region" description="Helical" evidence="8">
    <location>
        <begin position="50"/>
        <end position="71"/>
    </location>
</feature>
<evidence type="ECO:0000256" key="7">
    <source>
        <dbReference type="ARBA" id="ARBA00023315"/>
    </source>
</evidence>
<dbReference type="OrthoDB" id="331948at2759"/>
<keyword evidence="4 8" id="KW-0812">Transmembrane</keyword>
<feature type="transmembrane region" description="Helical" evidence="8">
    <location>
        <begin position="21"/>
        <end position="44"/>
    </location>
</feature>
<comment type="domain">
    <text evidence="8">The DHHC domain is required for palmitoyltransferase activity.</text>
</comment>
<keyword evidence="5 8" id="KW-1133">Transmembrane helix</keyword>
<dbReference type="Pfam" id="PF01529">
    <property type="entry name" value="DHHC"/>
    <property type="match status" value="1"/>
</dbReference>
<dbReference type="Proteomes" id="UP000030748">
    <property type="component" value="Unassembled WGS sequence"/>
</dbReference>
<dbReference type="InterPro" id="IPR001594">
    <property type="entry name" value="Palmitoyltrfase_DHHC"/>
</dbReference>